<dbReference type="NCBIfam" id="TIGR01489">
    <property type="entry name" value="DKMTPPase-SF"/>
    <property type="match status" value="1"/>
</dbReference>
<dbReference type="Gene3D" id="3.40.50.1000">
    <property type="entry name" value="HAD superfamily/HAD-like"/>
    <property type="match status" value="1"/>
</dbReference>
<dbReference type="NCBIfam" id="TIGR01488">
    <property type="entry name" value="HAD-SF-IB"/>
    <property type="match status" value="1"/>
</dbReference>
<dbReference type="RefSeq" id="XP_005104824.1">
    <property type="nucleotide sequence ID" value="XM_005104767.3"/>
</dbReference>
<dbReference type="InterPro" id="IPR006384">
    <property type="entry name" value="HAD_hydro_PyrdxlP_Pase-like"/>
</dbReference>
<dbReference type="PIRSF" id="PIRSF031051">
    <property type="entry name" value="PyrdxlP_Pase_PHOSPHO2"/>
    <property type="match status" value="1"/>
</dbReference>
<evidence type="ECO:0000256" key="1">
    <source>
        <dbReference type="ARBA" id="ARBA00001946"/>
    </source>
</evidence>
<gene>
    <name evidence="7 8" type="primary">LOC101859658</name>
</gene>
<dbReference type="InterPro" id="IPR023214">
    <property type="entry name" value="HAD_sf"/>
</dbReference>
<dbReference type="PANTHER" id="PTHR20889:SF12">
    <property type="entry name" value="LP01149P"/>
    <property type="match status" value="1"/>
</dbReference>
<keyword evidence="3" id="KW-0479">Metal-binding</keyword>
<proteinExistence type="inferred from homology"/>
<dbReference type="InterPro" id="IPR036412">
    <property type="entry name" value="HAD-like_sf"/>
</dbReference>
<keyword evidence="6" id="KW-1185">Reference proteome</keyword>
<evidence type="ECO:0000256" key="5">
    <source>
        <dbReference type="ARBA" id="ARBA00022842"/>
    </source>
</evidence>
<evidence type="ECO:0000256" key="3">
    <source>
        <dbReference type="ARBA" id="ARBA00022723"/>
    </source>
</evidence>
<dbReference type="GeneID" id="101859658"/>
<comment type="cofactor">
    <cofactor evidence="1">
        <name>Mg(2+)</name>
        <dbReference type="ChEBI" id="CHEBI:18420"/>
    </cofactor>
</comment>
<keyword evidence="4" id="KW-0378">Hydrolase</keyword>
<evidence type="ECO:0000256" key="2">
    <source>
        <dbReference type="ARBA" id="ARBA00008541"/>
    </source>
</evidence>
<organism evidence="6 8">
    <name type="scientific">Aplysia californica</name>
    <name type="common">California sea hare</name>
    <dbReference type="NCBI Taxonomy" id="6500"/>
    <lineage>
        <taxon>Eukaryota</taxon>
        <taxon>Metazoa</taxon>
        <taxon>Spiralia</taxon>
        <taxon>Lophotrochozoa</taxon>
        <taxon>Mollusca</taxon>
        <taxon>Gastropoda</taxon>
        <taxon>Heterobranchia</taxon>
        <taxon>Euthyneura</taxon>
        <taxon>Tectipleura</taxon>
        <taxon>Aplysiida</taxon>
        <taxon>Aplysioidea</taxon>
        <taxon>Aplysiidae</taxon>
        <taxon>Aplysia</taxon>
    </lineage>
</organism>
<comment type="similarity">
    <text evidence="2">Belongs to the HAD-like hydrolase superfamily. PHOSPHO family.</text>
</comment>
<protein>
    <submittedName>
        <fullName evidence="7 8">Pyridoxal phosphate phosphatase PHOSPHO2</fullName>
    </submittedName>
</protein>
<keyword evidence="5" id="KW-0460">Magnesium</keyword>
<reference evidence="7 8" key="1">
    <citation type="submission" date="2025-05" db="UniProtKB">
        <authorList>
            <consortium name="RefSeq"/>
        </authorList>
    </citation>
    <scope>IDENTIFICATION</scope>
</reference>
<dbReference type="PANTHER" id="PTHR20889">
    <property type="entry name" value="PHOSPHATASE, ORPHAN 1, 2"/>
    <property type="match status" value="1"/>
</dbReference>
<accession>A0ABM0JYY7</accession>
<dbReference type="Pfam" id="PF06888">
    <property type="entry name" value="Put_Phosphatase"/>
    <property type="match status" value="1"/>
</dbReference>
<evidence type="ECO:0000313" key="7">
    <source>
        <dbReference type="RefSeq" id="XP_005104823.1"/>
    </source>
</evidence>
<evidence type="ECO:0000313" key="8">
    <source>
        <dbReference type="RefSeq" id="XP_005104824.1"/>
    </source>
</evidence>
<sequence length="262" mass="30037">MAEENERSVVAQKVLMVFDFDHTLVDENSDLYVRKLAPNGELPEEISSLYQDDGWTNYMGEIFKYLHRNGSTPENILNCMSEISLTEGIQELLHFTRKSTSFEHIIISDSNSVFIDHILKKNQLSSLFRTFTNPARFEDNGCLIIEQYHTQDWCPLSTVNLCKGHILNEFISERQQHGVTYHHVIYVGDGFNDLCPGLALRPQDFLMPRVGFKLHKVIEKMAEKNKPVPRSKLEASVVPWSSGLDILQHLRNLPFVKTGQSS</sequence>
<dbReference type="InterPro" id="IPR016965">
    <property type="entry name" value="Pase_PHOSPHO-typ"/>
</dbReference>
<name>A0ABM0JYY7_APLCA</name>
<evidence type="ECO:0000256" key="4">
    <source>
        <dbReference type="ARBA" id="ARBA00022801"/>
    </source>
</evidence>
<dbReference type="SUPFAM" id="SSF56784">
    <property type="entry name" value="HAD-like"/>
    <property type="match status" value="1"/>
</dbReference>
<dbReference type="Proteomes" id="UP000694888">
    <property type="component" value="Unplaced"/>
</dbReference>
<evidence type="ECO:0000313" key="6">
    <source>
        <dbReference type="Proteomes" id="UP000694888"/>
    </source>
</evidence>
<dbReference type="RefSeq" id="XP_005104823.1">
    <property type="nucleotide sequence ID" value="XM_005104766.2"/>
</dbReference>